<dbReference type="CDD" id="cd03257">
    <property type="entry name" value="ABC_NikE_OppD_transporters"/>
    <property type="match status" value="1"/>
</dbReference>
<evidence type="ECO:0000313" key="6">
    <source>
        <dbReference type="EMBL" id="BCM82027.1"/>
    </source>
</evidence>
<dbReference type="GO" id="GO:0005524">
    <property type="term" value="F:ATP binding"/>
    <property type="evidence" value="ECO:0007669"/>
    <property type="project" value="UniProtKB-KW"/>
</dbReference>
<name>A0A0J6RG22_9HYPH</name>
<evidence type="ECO:0000256" key="1">
    <source>
        <dbReference type="ARBA" id="ARBA00005417"/>
    </source>
</evidence>
<dbReference type="Pfam" id="PF00005">
    <property type="entry name" value="ABC_tran"/>
    <property type="match status" value="1"/>
</dbReference>
<dbReference type="InterPro" id="IPR050319">
    <property type="entry name" value="ABC_transp_ATP-bind"/>
</dbReference>
<dbReference type="Proteomes" id="UP000663508">
    <property type="component" value="Chromosome"/>
</dbReference>
<dbReference type="AlphaFoldDB" id="A0A0J6RG22"/>
<evidence type="ECO:0000313" key="8">
    <source>
        <dbReference type="Proteomes" id="UP000036471"/>
    </source>
</evidence>
<reference evidence="7 8" key="1">
    <citation type="submission" date="2014-11" db="EMBL/GenBank/DDBJ databases">
        <title>Comparative genomics of Methylobacterium species.</title>
        <authorList>
            <person name="Chaudhry V."/>
            <person name="Patil P.B."/>
        </authorList>
    </citation>
    <scope>NUCLEOTIDE SEQUENCE [LARGE SCALE GENOMIC DNA]</scope>
    <source>
        <strain evidence="7 8">SE3.6</strain>
    </source>
</reference>
<sequence length="278" mass="29922">MTAPLLSIDNLRRDYALRGAGGTIRSLRAVDGVSLDVAPGSIFAVVGESGCGKSTLARIVMALDRPTGGTVRLGGDDLFALSPKALARKRRDFQMVFQDPYGSLNPRHSVGRIVAEPLHLLDDAPRGRDRAALVARALEDVGLPAQAAERYPHEFSGGQRQRIAIARALITNPKLVVADEAVSALDLSIQAQILRLILSLRDRHGLTVLFITHNIGVVDEIADRVGVMQAGRLVETGTVREVLDHPREDYTRTLLAAEPTLAVLGQRRRRASGAAPGM</sequence>
<evidence type="ECO:0000256" key="2">
    <source>
        <dbReference type="ARBA" id="ARBA00022448"/>
    </source>
</evidence>
<dbReference type="Gene3D" id="3.40.50.300">
    <property type="entry name" value="P-loop containing nucleotide triphosphate hydrolases"/>
    <property type="match status" value="1"/>
</dbReference>
<evidence type="ECO:0000259" key="5">
    <source>
        <dbReference type="PROSITE" id="PS50893"/>
    </source>
</evidence>
<dbReference type="GO" id="GO:0016887">
    <property type="term" value="F:ATP hydrolysis activity"/>
    <property type="evidence" value="ECO:0007669"/>
    <property type="project" value="InterPro"/>
</dbReference>
<evidence type="ECO:0000313" key="9">
    <source>
        <dbReference type="Proteomes" id="UP000663508"/>
    </source>
</evidence>
<evidence type="ECO:0000256" key="4">
    <source>
        <dbReference type="ARBA" id="ARBA00022840"/>
    </source>
</evidence>
<dbReference type="GO" id="GO:0055085">
    <property type="term" value="P:transmembrane transport"/>
    <property type="evidence" value="ECO:0007669"/>
    <property type="project" value="UniProtKB-ARBA"/>
</dbReference>
<dbReference type="SUPFAM" id="SSF52540">
    <property type="entry name" value="P-loop containing nucleoside triphosphate hydrolases"/>
    <property type="match status" value="1"/>
</dbReference>
<dbReference type="PANTHER" id="PTHR43776:SF7">
    <property type="entry name" value="D,D-DIPEPTIDE TRANSPORT ATP-BINDING PROTEIN DDPF-RELATED"/>
    <property type="match status" value="1"/>
</dbReference>
<proteinExistence type="inferred from homology"/>
<keyword evidence="4 6" id="KW-0067">ATP-binding</keyword>
<dbReference type="InterPro" id="IPR003439">
    <property type="entry name" value="ABC_transporter-like_ATP-bd"/>
</dbReference>
<dbReference type="KEGG" id="mind:mvi_04880"/>
<reference evidence="6" key="2">
    <citation type="submission" date="2020-11" db="EMBL/GenBank/DDBJ databases">
        <title>Complete genome sequence of a novel pathogenic Methylobacterium strain isolated from rice in Vietnam.</title>
        <authorList>
            <person name="Lai K."/>
            <person name="Okazaki S."/>
            <person name="Higashi K."/>
            <person name="Mori H."/>
            <person name="Toyoda A."/>
            <person name="Kurokawa K."/>
        </authorList>
    </citation>
    <scope>NUCLEOTIDE SEQUENCE</scope>
    <source>
        <strain evidence="6">VL1</strain>
    </source>
</reference>
<comment type="similarity">
    <text evidence="1">Belongs to the ABC transporter superfamily.</text>
</comment>
<dbReference type="InterPro" id="IPR017871">
    <property type="entry name" value="ABC_transporter-like_CS"/>
</dbReference>
<evidence type="ECO:0000256" key="3">
    <source>
        <dbReference type="ARBA" id="ARBA00022741"/>
    </source>
</evidence>
<dbReference type="RefSeq" id="WP_048426937.1">
    <property type="nucleotide sequence ID" value="NZ_AP024145.1"/>
</dbReference>
<dbReference type="PANTHER" id="PTHR43776">
    <property type="entry name" value="TRANSPORT ATP-BINDING PROTEIN"/>
    <property type="match status" value="1"/>
</dbReference>
<accession>A0A0J6RG22</accession>
<dbReference type="InterPro" id="IPR027417">
    <property type="entry name" value="P-loop_NTPase"/>
</dbReference>
<protein>
    <submittedName>
        <fullName evidence="6 7">ABC transporter ATP-binding protein</fullName>
    </submittedName>
</protein>
<feature type="domain" description="ABC transporter" evidence="5">
    <location>
        <begin position="6"/>
        <end position="255"/>
    </location>
</feature>
<dbReference type="PROSITE" id="PS50893">
    <property type="entry name" value="ABC_TRANSPORTER_2"/>
    <property type="match status" value="1"/>
</dbReference>
<keyword evidence="3" id="KW-0547">Nucleotide-binding</keyword>
<dbReference type="SMART" id="SM00382">
    <property type="entry name" value="AAA"/>
    <property type="match status" value="1"/>
</dbReference>
<dbReference type="Proteomes" id="UP000036471">
    <property type="component" value="Unassembled WGS sequence"/>
</dbReference>
<dbReference type="InterPro" id="IPR003593">
    <property type="entry name" value="AAA+_ATPase"/>
</dbReference>
<gene>
    <name evidence="6" type="ORF">mvi_04880</name>
    <name evidence="7" type="ORF">QR79_18545</name>
</gene>
<dbReference type="EMBL" id="AP024145">
    <property type="protein sequence ID" value="BCM82027.1"/>
    <property type="molecule type" value="Genomic_DNA"/>
</dbReference>
<dbReference type="EMBL" id="JTHG01000171">
    <property type="protein sequence ID" value="KMO20329.1"/>
    <property type="molecule type" value="Genomic_DNA"/>
</dbReference>
<keyword evidence="2" id="KW-0813">Transport</keyword>
<dbReference type="PROSITE" id="PS00211">
    <property type="entry name" value="ABC_TRANSPORTER_1"/>
    <property type="match status" value="1"/>
</dbReference>
<evidence type="ECO:0000313" key="7">
    <source>
        <dbReference type="EMBL" id="KMO20329.1"/>
    </source>
</evidence>
<keyword evidence="8" id="KW-1185">Reference proteome</keyword>
<organism evidence="6 9">
    <name type="scientific">Methylobacterium indicum</name>
    <dbReference type="NCBI Taxonomy" id="1775910"/>
    <lineage>
        <taxon>Bacteria</taxon>
        <taxon>Pseudomonadati</taxon>
        <taxon>Pseudomonadota</taxon>
        <taxon>Alphaproteobacteria</taxon>
        <taxon>Hyphomicrobiales</taxon>
        <taxon>Methylobacteriaceae</taxon>
        <taxon>Methylobacterium</taxon>
    </lineage>
</organism>